<evidence type="ECO:0000256" key="7">
    <source>
        <dbReference type="ARBA" id="ARBA00022786"/>
    </source>
</evidence>
<dbReference type="GO" id="GO:0031625">
    <property type="term" value="F:ubiquitin protein ligase binding"/>
    <property type="evidence" value="ECO:0007669"/>
    <property type="project" value="InterPro"/>
</dbReference>
<dbReference type="GO" id="GO:0007399">
    <property type="term" value="P:nervous system development"/>
    <property type="evidence" value="ECO:0007669"/>
    <property type="project" value="UniProtKB-KW"/>
</dbReference>
<dbReference type="HOGENOM" id="CLU_007149_2_0_1"/>
<keyword evidence="8" id="KW-0524">Neurogenesis</keyword>
<evidence type="ECO:0000256" key="5">
    <source>
        <dbReference type="ARBA" id="ARBA00022776"/>
    </source>
</evidence>
<dbReference type="Proteomes" id="UP000007303">
    <property type="component" value="Unassembled WGS sequence"/>
</dbReference>
<evidence type="ECO:0000256" key="13">
    <source>
        <dbReference type="PROSITE-ProRule" id="PRU00330"/>
    </source>
</evidence>
<keyword evidence="17" id="KW-1185">Reference proteome</keyword>
<dbReference type="InterPro" id="IPR036388">
    <property type="entry name" value="WH-like_DNA-bd_sf"/>
</dbReference>
<organism evidence="16 17">
    <name type="scientific">Tetraodon nigroviridis</name>
    <name type="common">Spotted green pufferfish</name>
    <name type="synonym">Chelonodon nigroviridis</name>
    <dbReference type="NCBI Taxonomy" id="99883"/>
    <lineage>
        <taxon>Eukaryota</taxon>
        <taxon>Metazoa</taxon>
        <taxon>Chordata</taxon>
        <taxon>Craniata</taxon>
        <taxon>Vertebrata</taxon>
        <taxon>Euteleostomi</taxon>
        <taxon>Actinopterygii</taxon>
        <taxon>Neopterygii</taxon>
        <taxon>Teleostei</taxon>
        <taxon>Neoteleostei</taxon>
        <taxon>Acanthomorphata</taxon>
        <taxon>Eupercaria</taxon>
        <taxon>Tetraodontiformes</taxon>
        <taxon>Tetradontoidea</taxon>
        <taxon>Tetraodontidae</taxon>
        <taxon>Tetraodon</taxon>
    </lineage>
</organism>
<keyword evidence="4" id="KW-0132">Cell division</keyword>
<dbReference type="PROSITE" id="PS50069">
    <property type="entry name" value="CULLIN_2"/>
    <property type="match status" value="1"/>
</dbReference>
<comment type="pathway">
    <text evidence="1">Protein modification; protein ubiquitination.</text>
</comment>
<reference evidence="16" key="2">
    <citation type="submission" date="2025-08" db="UniProtKB">
        <authorList>
            <consortium name="Ensembl"/>
        </authorList>
    </citation>
    <scope>IDENTIFICATION</scope>
</reference>
<keyword evidence="3" id="KW-0597">Phosphoprotein</keyword>
<name>H3D152_TETNG</name>
<evidence type="ECO:0000256" key="4">
    <source>
        <dbReference type="ARBA" id="ARBA00022618"/>
    </source>
</evidence>
<dbReference type="SMART" id="SM01013">
    <property type="entry name" value="APC2"/>
    <property type="match status" value="1"/>
</dbReference>
<dbReference type="Pfam" id="PF08672">
    <property type="entry name" value="ANAPC2"/>
    <property type="match status" value="1"/>
</dbReference>
<proteinExistence type="inferred from homology"/>
<dbReference type="GO" id="GO:0005680">
    <property type="term" value="C:anaphase-promoting complex"/>
    <property type="evidence" value="ECO:0007669"/>
    <property type="project" value="TreeGrafter"/>
</dbReference>
<dbReference type="InterPro" id="IPR014786">
    <property type="entry name" value="ANAPC2_C"/>
</dbReference>
<dbReference type="OMA" id="AAKWQES"/>
<dbReference type="Gene3D" id="1.20.1310.10">
    <property type="entry name" value="Cullin Repeats"/>
    <property type="match status" value="1"/>
</dbReference>
<evidence type="ECO:0000256" key="6">
    <source>
        <dbReference type="ARBA" id="ARBA00022782"/>
    </source>
</evidence>
<dbReference type="STRING" id="99883.ENSTNIP00000014238"/>
<dbReference type="GO" id="GO:0070979">
    <property type="term" value="P:protein K11-linked ubiquitination"/>
    <property type="evidence" value="ECO:0007669"/>
    <property type="project" value="TreeGrafter"/>
</dbReference>
<dbReference type="SMART" id="SM00182">
    <property type="entry name" value="CULLIN"/>
    <property type="match status" value="1"/>
</dbReference>
<evidence type="ECO:0000313" key="17">
    <source>
        <dbReference type="Proteomes" id="UP000007303"/>
    </source>
</evidence>
<dbReference type="InParanoid" id="H3D152"/>
<keyword evidence="9" id="KW-0131">Cell cycle</keyword>
<comment type="subunit">
    <text evidence="11">The mammalian APC/C is composed at least of 14 distinct subunits ANAPC1, ANAPC2, CDC27/APC3, ANAPC4, ANAPC5, CDC16/APC6, ANAPC7, CDC23/APC8, ANAPC10, ANAPC11, CDC26/APC12, ANAPC13, ANAPC15 and ANAPC16 that assemble into a complex of at least 19 chains with a combined molecular mass of around 1.2 MDa; APC/C interacts with FZR1 and FBXO5. In the context of the APC/C complex, directly interacts with UBE2C and UBE2S. Interacts (via cullin domain) with ANAPC11 and with UBCH10. Interacts with NEUROD2. Interacts with FBXO43; the interaction is direct.</text>
</comment>
<dbReference type="InterPro" id="IPR059120">
    <property type="entry name" value="Cullin-like_AB"/>
</dbReference>
<dbReference type="InterPro" id="IPR036317">
    <property type="entry name" value="Cullin_homology_sf"/>
</dbReference>
<dbReference type="Pfam" id="PF25773">
    <property type="entry name" value="TPR_ANAPC2"/>
    <property type="match status" value="1"/>
</dbReference>
<evidence type="ECO:0000256" key="14">
    <source>
        <dbReference type="SAM" id="MobiDB-lite"/>
    </source>
</evidence>
<dbReference type="FunCoup" id="H3D152">
    <property type="interactions" value="1578"/>
</dbReference>
<keyword evidence="6" id="KW-0221">Differentiation</keyword>
<dbReference type="Pfam" id="PF26557">
    <property type="entry name" value="Cullin_AB"/>
    <property type="match status" value="1"/>
</dbReference>
<dbReference type="InterPro" id="IPR036390">
    <property type="entry name" value="WH_DNA-bd_sf"/>
</dbReference>
<dbReference type="GeneTree" id="ENSGT00390000016127"/>
<dbReference type="InterPro" id="IPR044554">
    <property type="entry name" value="ANAPC2"/>
</dbReference>
<evidence type="ECO:0000313" key="16">
    <source>
        <dbReference type="Ensembl" id="ENSTNIP00000014238.1"/>
    </source>
</evidence>
<evidence type="ECO:0000256" key="9">
    <source>
        <dbReference type="ARBA" id="ARBA00023306"/>
    </source>
</evidence>
<dbReference type="GO" id="GO:0051301">
    <property type="term" value="P:cell division"/>
    <property type="evidence" value="ECO:0007669"/>
    <property type="project" value="UniProtKB-KW"/>
</dbReference>
<dbReference type="AlphaFoldDB" id="H3D152"/>
<comment type="function">
    <text evidence="10">Together with the RING-H2 protein ANAPC11, constitutes the catalytic component of the anaphase promoting complex/cyclosome (APC/C), a cell cycle-regulated E3 ubiquitin ligase that controls progression through mitosis and the G1 phase of the cell cycle. The APC/C complex acts by mediating ubiquitination and subsequent degradation of target proteins: it mainly mediates the formation of 'Lys-11'-linked polyubiquitin chains and, to a lower extent, the formation of 'Lys-48'- and 'Lys-63'-linked polyubiquitin chains. The APC/C complex catalyzes assembly of branched 'Lys-11'-/'Lys-48'-linked branched ubiquitin chains on target proteins. The CDC20-APC/C complex positively regulates the formation of synaptic vesicle clustering at active zone to the presynaptic membrane in postmitotic neurons. CDC20-APC/C-induced degradation of NEUROD2 drives presynaptic differentiation.</text>
</comment>
<evidence type="ECO:0000256" key="8">
    <source>
        <dbReference type="ARBA" id="ARBA00022902"/>
    </source>
</evidence>
<dbReference type="PANTHER" id="PTHR45957">
    <property type="entry name" value="ANAPHASE-PROMOTING COMPLEX SUBUNIT 2"/>
    <property type="match status" value="1"/>
</dbReference>
<dbReference type="GO" id="GO:0030154">
    <property type="term" value="P:cell differentiation"/>
    <property type="evidence" value="ECO:0007669"/>
    <property type="project" value="UniProtKB-KW"/>
</dbReference>
<dbReference type="Gene3D" id="3.30.230.130">
    <property type="entry name" value="Cullin, Chain C, Domain 2"/>
    <property type="match status" value="1"/>
</dbReference>
<reference evidence="17" key="1">
    <citation type="journal article" date="2004" name="Nature">
        <title>Genome duplication in the teleost fish Tetraodon nigroviridis reveals the early vertebrate proto-karyotype.</title>
        <authorList>
            <person name="Jaillon O."/>
            <person name="Aury J.-M."/>
            <person name="Brunet F."/>
            <person name="Petit J.-L."/>
            <person name="Stange-Thomann N."/>
            <person name="Mauceli E."/>
            <person name="Bouneau L."/>
            <person name="Fischer C."/>
            <person name="Ozouf-Costaz C."/>
            <person name="Bernot A."/>
            <person name="Nicaud S."/>
            <person name="Jaffe D."/>
            <person name="Fisher S."/>
            <person name="Lutfalla G."/>
            <person name="Dossat C."/>
            <person name="Segurens B."/>
            <person name="Dasilva C."/>
            <person name="Salanoubat M."/>
            <person name="Levy M."/>
            <person name="Boudet N."/>
            <person name="Castellano S."/>
            <person name="Anthouard V."/>
            <person name="Jubin C."/>
            <person name="Castelli V."/>
            <person name="Katinka M."/>
            <person name="Vacherie B."/>
            <person name="Biemont C."/>
            <person name="Skalli Z."/>
            <person name="Cattolico L."/>
            <person name="Poulain J."/>
            <person name="De Berardinis V."/>
            <person name="Cruaud C."/>
            <person name="Duprat S."/>
            <person name="Brottier P."/>
            <person name="Coutanceau J.-P."/>
            <person name="Gouzy J."/>
            <person name="Parra G."/>
            <person name="Lardier G."/>
            <person name="Chapple C."/>
            <person name="McKernan K.J."/>
            <person name="McEwan P."/>
            <person name="Bosak S."/>
            <person name="Kellis M."/>
            <person name="Volff J.-N."/>
            <person name="Guigo R."/>
            <person name="Zody M.C."/>
            <person name="Mesirov J."/>
            <person name="Lindblad-Toh K."/>
            <person name="Birren B."/>
            <person name="Nusbaum C."/>
            <person name="Kahn D."/>
            <person name="Robinson-Rechavi M."/>
            <person name="Laudet V."/>
            <person name="Schachter V."/>
            <person name="Quetier F."/>
            <person name="Saurin W."/>
            <person name="Scarpelli C."/>
            <person name="Wincker P."/>
            <person name="Lander E.S."/>
            <person name="Weissenbach J."/>
            <person name="Roest Crollius H."/>
        </authorList>
    </citation>
    <scope>NUCLEOTIDE SEQUENCE [LARGE SCALE GENOMIC DNA]</scope>
</reference>
<evidence type="ECO:0000256" key="12">
    <source>
        <dbReference type="ARBA" id="ARBA00082691"/>
    </source>
</evidence>
<feature type="region of interest" description="Disordered" evidence="14">
    <location>
        <begin position="392"/>
        <end position="425"/>
    </location>
</feature>
<evidence type="ECO:0000256" key="11">
    <source>
        <dbReference type="ARBA" id="ARBA00065153"/>
    </source>
</evidence>
<dbReference type="FunFam" id="3.30.230.130:FF:000008">
    <property type="entry name" value="anaphase-promoting complex subunit 2"/>
    <property type="match status" value="1"/>
</dbReference>
<dbReference type="Gene3D" id="1.10.10.10">
    <property type="entry name" value="Winged helix-like DNA-binding domain superfamily/Winged helix DNA-binding domain"/>
    <property type="match status" value="1"/>
</dbReference>
<comment type="similarity">
    <text evidence="13">Belongs to the cullin family.</text>
</comment>
<evidence type="ECO:0000256" key="1">
    <source>
        <dbReference type="ARBA" id="ARBA00004906"/>
    </source>
</evidence>
<dbReference type="InterPro" id="IPR057975">
    <property type="entry name" value="TPR_ANAPC2"/>
</dbReference>
<evidence type="ECO:0000256" key="10">
    <source>
        <dbReference type="ARBA" id="ARBA00054244"/>
    </source>
</evidence>
<reference evidence="16" key="3">
    <citation type="submission" date="2025-09" db="UniProtKB">
        <authorList>
            <consortium name="Ensembl"/>
        </authorList>
    </citation>
    <scope>IDENTIFICATION</scope>
</reference>
<dbReference type="SUPFAM" id="SSF75632">
    <property type="entry name" value="Cullin homology domain"/>
    <property type="match status" value="1"/>
</dbReference>
<dbReference type="SUPFAM" id="SSF46785">
    <property type="entry name" value="Winged helix' DNA-binding domain"/>
    <property type="match status" value="1"/>
</dbReference>
<evidence type="ECO:0000259" key="15">
    <source>
        <dbReference type="PROSITE" id="PS50069"/>
    </source>
</evidence>
<dbReference type="PANTHER" id="PTHR45957:SF1">
    <property type="entry name" value="ANAPHASE-PROMOTING COMPLEX SUBUNIT 2"/>
    <property type="match status" value="1"/>
</dbReference>
<evidence type="ECO:0000256" key="2">
    <source>
        <dbReference type="ARBA" id="ARBA00016068"/>
    </source>
</evidence>
<dbReference type="InterPro" id="IPR016158">
    <property type="entry name" value="Cullin_homology"/>
</dbReference>
<protein>
    <recommendedName>
        <fullName evidence="2">Anaphase-promoting complex subunit 2</fullName>
    </recommendedName>
    <alternativeName>
        <fullName evidence="12">Cyclosome subunit 2</fullName>
    </alternativeName>
</protein>
<dbReference type="FunFam" id="1.10.10.10:FF:000284">
    <property type="entry name" value="Anaphase-promoting complex subunit 2"/>
    <property type="match status" value="1"/>
</dbReference>
<dbReference type="GO" id="GO:0006511">
    <property type="term" value="P:ubiquitin-dependent protein catabolic process"/>
    <property type="evidence" value="ECO:0007669"/>
    <property type="project" value="InterPro"/>
</dbReference>
<evidence type="ECO:0000256" key="3">
    <source>
        <dbReference type="ARBA" id="ARBA00022553"/>
    </source>
</evidence>
<dbReference type="UniPathway" id="UPA00143"/>
<feature type="compositionally biased region" description="Acidic residues" evidence="14">
    <location>
        <begin position="399"/>
        <end position="412"/>
    </location>
</feature>
<keyword evidence="7" id="KW-0833">Ubl conjugation pathway</keyword>
<accession>H3D152</accession>
<sequence>MDQALSEALELLWGQGLGQLLGVWLLETLQIHLSSSVGPEFWSGLRQPENELEERGRAWVLLTAFRTLLDRLEPFLSGLEKLGQWQDNSHGSVSGRGSRGLRERAFTVIRALLLFSPSPLLQERVLEFYNRTFSVYMSREGAAEDPAELPDDPEGGPCRGCGAPAQHCWCQEALEQLKELSHILSRLQLLEWVSSEAVTSILHKLIEQRMEQHCRGEYEHSFLAEFQEWLELVLGWLSKVFASEDGQPANSVLKQWRCHMHQFFCRIYVNMRIEELFSIIRDFPESIAAIEDLKFCLERTNQRQQLLTSLKSAFESRLLHPGVHTSDILTVYISAIKALRELDPSMVVLQVACQPIRKYLRTREDTVRQIVAGLTGDAEGCTDLASELSRGDPVTLEMQDSDEEGNDPEDWTPDPTDAVPDKMGSKRRSSDIISLLVSIYGSKDIFINEYRDVLADRLLHQHNYNTAREIRNVELLKLRFGESHMHYCEVMLKDMADSRRINTNIREEESKLGEEEQPPLPLSSLILSSEFWPTLKDEKLELPPLVVQAMEAYTHRYEKLKAMRTLSWKPHLGSVTLDLELEDRTLTNLTVPPFHAAIILHFQDKSSWSLEDLSARLGAPKDLVHRKLALWQQHGVLREEAGGLFCVVETGSSKEKMDRGLMLIDSDEERDSNTTTQSEQREEKLQLFWAYIQAMLTNLDSMTLDRIHSMLRMFVATGPVVTEMDVNELEAFLQRKVREHQLMVSAGVYRLPKPN</sequence>
<dbReference type="Ensembl" id="ENSTNIT00000014436.1">
    <property type="protein sequence ID" value="ENSTNIP00000014238.1"/>
    <property type="gene ID" value="ENSTNIG00000011299.1"/>
</dbReference>
<dbReference type="FunFam" id="1.20.1310.10:FF:000027">
    <property type="entry name" value="Anaphase-promoting complex subunit 2"/>
    <property type="match status" value="1"/>
</dbReference>
<dbReference type="GO" id="GO:0007091">
    <property type="term" value="P:metaphase/anaphase transition of mitotic cell cycle"/>
    <property type="evidence" value="ECO:0007669"/>
    <property type="project" value="TreeGrafter"/>
</dbReference>
<feature type="domain" description="Cullin family profile" evidence="15">
    <location>
        <begin position="433"/>
        <end position="632"/>
    </location>
</feature>
<keyword evidence="5" id="KW-0498">Mitosis</keyword>